<dbReference type="InterPro" id="IPR052709">
    <property type="entry name" value="Transposase-MT_Hybrid"/>
</dbReference>
<dbReference type="PANTHER" id="PTHR46060:SF1">
    <property type="entry name" value="MARINER MOS1 TRANSPOSASE-LIKE PROTEIN"/>
    <property type="match status" value="1"/>
</dbReference>
<dbReference type="AlphaFoldDB" id="A0A8C3GET5"/>
<evidence type="ECO:0000313" key="2">
    <source>
        <dbReference type="Proteomes" id="UP000694556"/>
    </source>
</evidence>
<dbReference type="InterPro" id="IPR036397">
    <property type="entry name" value="RNaseH_sf"/>
</dbReference>
<dbReference type="PANTHER" id="PTHR46060">
    <property type="entry name" value="MARINER MOS1 TRANSPOSASE-LIKE PROTEIN"/>
    <property type="match status" value="1"/>
</dbReference>
<protein>
    <submittedName>
        <fullName evidence="1">Uncharacterized protein</fullName>
    </submittedName>
</protein>
<dbReference type="Gene3D" id="3.30.420.10">
    <property type="entry name" value="Ribonuclease H-like superfamily/Ribonuclease H"/>
    <property type="match status" value="1"/>
</dbReference>
<accession>A0A8C3GET5</accession>
<evidence type="ECO:0000313" key="1">
    <source>
        <dbReference type="Ensembl" id="ENSCMMP00000004007.1"/>
    </source>
</evidence>
<reference evidence="1" key="2">
    <citation type="submission" date="2025-08" db="UniProtKB">
        <authorList>
            <consortium name="Ensembl"/>
        </authorList>
    </citation>
    <scope>IDENTIFICATION</scope>
</reference>
<sequence length="134" mass="15236">WSVYWIIIHKEFVPPGQTVNAVFYVEVLTRPRKCIARVRPAIVNNWQLHHDNALSHKVFHVVEHLAQHKVAMLPQPPYSPNLALPDFFLFLRIDAQGEASHIGRGASRGRDEGAKQHSGPGQCVDVEGCYFEKF</sequence>
<proteinExistence type="predicted"/>
<organism evidence="1 2">
    <name type="scientific">Cairina moschata</name>
    <name type="common">Muscovy duck</name>
    <dbReference type="NCBI Taxonomy" id="8855"/>
    <lineage>
        <taxon>Eukaryota</taxon>
        <taxon>Metazoa</taxon>
        <taxon>Chordata</taxon>
        <taxon>Craniata</taxon>
        <taxon>Vertebrata</taxon>
        <taxon>Euteleostomi</taxon>
        <taxon>Archelosauria</taxon>
        <taxon>Archosauria</taxon>
        <taxon>Dinosauria</taxon>
        <taxon>Saurischia</taxon>
        <taxon>Theropoda</taxon>
        <taxon>Coelurosauria</taxon>
        <taxon>Aves</taxon>
        <taxon>Neognathae</taxon>
        <taxon>Galloanserae</taxon>
        <taxon>Anseriformes</taxon>
        <taxon>Anatidae</taxon>
        <taxon>Anatinae</taxon>
        <taxon>Cairina</taxon>
    </lineage>
</organism>
<name>A0A8C3GET5_CAIMO</name>
<reference evidence="1" key="3">
    <citation type="submission" date="2025-09" db="UniProtKB">
        <authorList>
            <consortium name="Ensembl"/>
        </authorList>
    </citation>
    <scope>IDENTIFICATION</scope>
</reference>
<dbReference type="Ensembl" id="ENSCMMT00000004480.1">
    <property type="protein sequence ID" value="ENSCMMP00000004007.1"/>
    <property type="gene ID" value="ENSCMMG00000002543.1"/>
</dbReference>
<keyword evidence="2" id="KW-1185">Reference proteome</keyword>
<reference evidence="1" key="1">
    <citation type="submission" date="2018-09" db="EMBL/GenBank/DDBJ databases">
        <title>Common duck and Muscovy duck high density SNP chip.</title>
        <authorList>
            <person name="Vignal A."/>
            <person name="Thebault N."/>
            <person name="Warren W.C."/>
        </authorList>
    </citation>
    <scope>NUCLEOTIDE SEQUENCE [LARGE SCALE GENOMIC DNA]</scope>
</reference>
<dbReference type="GO" id="GO:0003676">
    <property type="term" value="F:nucleic acid binding"/>
    <property type="evidence" value="ECO:0007669"/>
    <property type="project" value="InterPro"/>
</dbReference>
<dbReference type="Proteomes" id="UP000694556">
    <property type="component" value="Chromosome 3"/>
</dbReference>